<gene>
    <name evidence="2" type="ORF">BWGO95_03058</name>
</gene>
<feature type="region of interest" description="Disordered" evidence="1">
    <location>
        <begin position="24"/>
        <end position="63"/>
    </location>
</feature>
<organism evidence="2 3">
    <name type="scientific">Bacillus mycoides</name>
    <dbReference type="NCBI Taxonomy" id="1405"/>
    <lineage>
        <taxon>Bacteria</taxon>
        <taxon>Bacillati</taxon>
        <taxon>Bacillota</taxon>
        <taxon>Bacilli</taxon>
        <taxon>Bacillales</taxon>
        <taxon>Bacillaceae</taxon>
        <taxon>Bacillus</taxon>
        <taxon>Bacillus cereus group</taxon>
    </lineage>
</organism>
<dbReference type="AlphaFoldDB" id="A0A1G4ES76"/>
<reference evidence="2 3" key="1">
    <citation type="submission" date="2016-08" db="EMBL/GenBank/DDBJ databases">
        <authorList>
            <person name="Seilhamer J.J."/>
        </authorList>
    </citation>
    <scope>NUCLEOTIDE SEQUENCE [LARGE SCALE GENOMIC DNA]</scope>
    <source>
        <strain evidence="2 3">SDA_GO95</strain>
    </source>
</reference>
<sequence length="151" mass="17397">MIPLGILDSFLFIIFLHQNQKNNENENVKQNTQSLPQNPERENLKKQLTDKTFKAPSNDKMSDSEISAELTTYLITDKKDPDKKMPYNEYLEIEKSNTDGNILFSLKRDDNAGTISVANHYLVDKNGYEYDSTKKAAYKVPLTNLYIDKLL</sequence>
<dbReference type="Proteomes" id="UP000195696">
    <property type="component" value="Unassembled WGS sequence"/>
</dbReference>
<protein>
    <submittedName>
        <fullName evidence="2">Viral A-type inclusion protein</fullName>
    </submittedName>
</protein>
<accession>A0A1G4ES76</accession>
<evidence type="ECO:0000313" key="3">
    <source>
        <dbReference type="Proteomes" id="UP000195696"/>
    </source>
</evidence>
<dbReference type="RefSeq" id="WP_088099229.1">
    <property type="nucleotide sequence ID" value="NZ_FMAK01000035.1"/>
</dbReference>
<name>A0A1G4ES76_BACMY</name>
<feature type="compositionally biased region" description="Basic and acidic residues" evidence="1">
    <location>
        <begin position="39"/>
        <end position="53"/>
    </location>
</feature>
<evidence type="ECO:0000313" key="2">
    <source>
        <dbReference type="EMBL" id="SCB68909.1"/>
    </source>
</evidence>
<proteinExistence type="predicted"/>
<dbReference type="EMBL" id="FMAK01000035">
    <property type="protein sequence ID" value="SCB68909.1"/>
    <property type="molecule type" value="Genomic_DNA"/>
</dbReference>
<evidence type="ECO:0000256" key="1">
    <source>
        <dbReference type="SAM" id="MobiDB-lite"/>
    </source>
</evidence>